<evidence type="ECO:0000256" key="2">
    <source>
        <dbReference type="ARBA" id="ARBA00034247"/>
    </source>
</evidence>
<accession>A0ABM6A0I5</accession>
<feature type="transmembrane region" description="Helical" evidence="3">
    <location>
        <begin position="28"/>
        <end position="50"/>
    </location>
</feature>
<dbReference type="PANTHER" id="PTHR45138">
    <property type="entry name" value="REGULATORY COMPONENTS OF SENSORY TRANSDUCTION SYSTEM"/>
    <property type="match status" value="1"/>
</dbReference>
<dbReference type="SUPFAM" id="SSF55073">
    <property type="entry name" value="Nucleotide cyclase"/>
    <property type="match status" value="1"/>
</dbReference>
<sequence>MAISISHLGYKKLSRVIFEWQAADRASLLALFVLMEVFSHWLWCLFVWWQRDVYVSSVDMDLLYPSWIGVTLTGIFFFWMASRLSPLRKDGHSLHKWQAVLVAVYSIYIAVVILVMGHSSLVSGVSLVGGAMLAMMLIRRRYVWKAFLGHIVLIVVFTVFPYFGFVLPTLRQTAVTNANAFPVVTYTYMGYSAVTSVESSIYNSILQNSKLSWETLSQLRFSSAFFWRATHLYMALPKAIFIIYTFRTLLLILDASKKEILQHANQDELTQLQSRRYGLMQMKEALIAIKDQQDFSVILLDLDWFKEINDKYGHEVGDRVLAEVAQTLLQSLAEETIISRYGGEEFLIVLPDTKHDSAMLIAEQIRLSIANQIINVEDDITFNVTTSLGLYTLTHEERNCIKQTQEILAQQEAPHTTIQTKKAKSRAIKFTRDQVNHPASIDQPPHDICQRLIRAADKALYEAKGRGRNQVVSANEMCDSEEGVATSLYGT</sequence>
<feature type="domain" description="GGDEF" evidence="4">
    <location>
        <begin position="293"/>
        <end position="432"/>
    </location>
</feature>
<dbReference type="PROSITE" id="PS50887">
    <property type="entry name" value="GGDEF"/>
    <property type="match status" value="1"/>
</dbReference>
<dbReference type="Proteomes" id="UP000076104">
    <property type="component" value="Chromosome"/>
</dbReference>
<protein>
    <recommendedName>
        <fullName evidence="1">diguanylate cyclase</fullName>
        <ecNumber evidence="1">2.7.7.65</ecNumber>
    </recommendedName>
</protein>
<evidence type="ECO:0000259" key="4">
    <source>
        <dbReference type="PROSITE" id="PS50887"/>
    </source>
</evidence>
<dbReference type="Pfam" id="PF00990">
    <property type="entry name" value="GGDEF"/>
    <property type="match status" value="1"/>
</dbReference>
<evidence type="ECO:0000256" key="1">
    <source>
        <dbReference type="ARBA" id="ARBA00012528"/>
    </source>
</evidence>
<keyword evidence="6" id="KW-1185">Reference proteome</keyword>
<keyword evidence="3" id="KW-0472">Membrane</keyword>
<dbReference type="RefSeq" id="WP_084387340.1">
    <property type="nucleotide sequence ID" value="NZ_CP014945.1"/>
</dbReference>
<dbReference type="SMART" id="SM00267">
    <property type="entry name" value="GGDEF"/>
    <property type="match status" value="1"/>
</dbReference>
<dbReference type="Gene3D" id="3.30.70.270">
    <property type="match status" value="1"/>
</dbReference>
<feature type="transmembrane region" description="Helical" evidence="3">
    <location>
        <begin position="147"/>
        <end position="167"/>
    </location>
</feature>
<feature type="transmembrane region" description="Helical" evidence="3">
    <location>
        <begin position="62"/>
        <end position="82"/>
    </location>
</feature>
<proteinExistence type="predicted"/>
<evidence type="ECO:0000256" key="3">
    <source>
        <dbReference type="SAM" id="Phobius"/>
    </source>
</evidence>
<feature type="transmembrane region" description="Helical" evidence="3">
    <location>
        <begin position="232"/>
        <end position="253"/>
    </location>
</feature>
<comment type="catalytic activity">
    <reaction evidence="2">
        <text>2 GTP = 3',3'-c-di-GMP + 2 diphosphate</text>
        <dbReference type="Rhea" id="RHEA:24898"/>
        <dbReference type="ChEBI" id="CHEBI:33019"/>
        <dbReference type="ChEBI" id="CHEBI:37565"/>
        <dbReference type="ChEBI" id="CHEBI:58805"/>
        <dbReference type="EC" id="2.7.7.65"/>
    </reaction>
</comment>
<dbReference type="CDD" id="cd01949">
    <property type="entry name" value="GGDEF"/>
    <property type="match status" value="1"/>
</dbReference>
<dbReference type="EMBL" id="CP014945">
    <property type="protein sequence ID" value="AMT97776.1"/>
    <property type="molecule type" value="Genomic_DNA"/>
</dbReference>
<gene>
    <name evidence="5" type="ORF">A3K91_2196</name>
</gene>
<dbReference type="PANTHER" id="PTHR45138:SF9">
    <property type="entry name" value="DIGUANYLATE CYCLASE DGCM-RELATED"/>
    <property type="match status" value="1"/>
</dbReference>
<feature type="transmembrane region" description="Helical" evidence="3">
    <location>
        <begin position="94"/>
        <end position="115"/>
    </location>
</feature>
<dbReference type="GeneID" id="33060396"/>
<dbReference type="NCBIfam" id="TIGR00254">
    <property type="entry name" value="GGDEF"/>
    <property type="match status" value="1"/>
</dbReference>
<dbReference type="InterPro" id="IPR000160">
    <property type="entry name" value="GGDEF_dom"/>
</dbReference>
<dbReference type="InterPro" id="IPR043128">
    <property type="entry name" value="Rev_trsase/Diguanyl_cyclase"/>
</dbReference>
<keyword evidence="3" id="KW-1133">Transmembrane helix</keyword>
<keyword evidence="3" id="KW-0812">Transmembrane</keyword>
<name>A0ABM6A0I5_9GAMM</name>
<evidence type="ECO:0000313" key="5">
    <source>
        <dbReference type="EMBL" id="AMT97776.1"/>
    </source>
</evidence>
<organism evidence="5 6">
    <name type="scientific">Psychrobacter alimentarius</name>
    <dbReference type="NCBI Taxonomy" id="261164"/>
    <lineage>
        <taxon>Bacteria</taxon>
        <taxon>Pseudomonadati</taxon>
        <taxon>Pseudomonadota</taxon>
        <taxon>Gammaproteobacteria</taxon>
        <taxon>Moraxellales</taxon>
        <taxon>Moraxellaceae</taxon>
        <taxon>Psychrobacter</taxon>
    </lineage>
</organism>
<evidence type="ECO:0000313" key="6">
    <source>
        <dbReference type="Proteomes" id="UP000076104"/>
    </source>
</evidence>
<dbReference type="InterPro" id="IPR050469">
    <property type="entry name" value="Diguanylate_Cyclase"/>
</dbReference>
<reference evidence="5 6" key="1">
    <citation type="submission" date="2016-03" db="EMBL/GenBank/DDBJ databases">
        <title>Genome sequencing of Psychrobacter alimentarius PAMC 27889.</title>
        <authorList>
            <person name="Lee J."/>
            <person name="Kim O.-S."/>
        </authorList>
    </citation>
    <scope>NUCLEOTIDE SEQUENCE [LARGE SCALE GENOMIC DNA]</scope>
    <source>
        <strain evidence="5 6">PAMC 27889</strain>
    </source>
</reference>
<dbReference type="EC" id="2.7.7.65" evidence="1"/>
<dbReference type="InterPro" id="IPR029787">
    <property type="entry name" value="Nucleotide_cyclase"/>
</dbReference>